<feature type="region of interest" description="Disordered" evidence="1">
    <location>
        <begin position="1"/>
        <end position="53"/>
    </location>
</feature>
<sequence length="97" mass="11541">MDEKEKPEYTDFSNVEKRRNYLTAEDFPDGPYGSPIKRHEPVENKSTPFREEQRRYSAFNYENKTLHEGMPRQMEGAHPTHDDPDTSTEPPYDDYQK</sequence>
<evidence type="ECO:0000256" key="1">
    <source>
        <dbReference type="SAM" id="MobiDB-lite"/>
    </source>
</evidence>
<feature type="compositionally biased region" description="Basic and acidic residues" evidence="1">
    <location>
        <begin position="37"/>
        <end position="53"/>
    </location>
</feature>
<feature type="region of interest" description="Disordered" evidence="1">
    <location>
        <begin position="65"/>
        <end position="97"/>
    </location>
</feature>
<feature type="compositionally biased region" description="Basic and acidic residues" evidence="1">
    <location>
        <begin position="1"/>
        <end position="19"/>
    </location>
</feature>
<dbReference type="EMBL" id="WBOS01000005">
    <property type="protein sequence ID" value="KAB2334748.1"/>
    <property type="molecule type" value="Genomic_DNA"/>
</dbReference>
<evidence type="ECO:0000313" key="2">
    <source>
        <dbReference type="EMBL" id="KAB2334748.1"/>
    </source>
</evidence>
<name>A0A6L3V3V2_9BACI</name>
<dbReference type="RefSeq" id="WP_151535286.1">
    <property type="nucleotide sequence ID" value="NZ_WBOS01000005.1"/>
</dbReference>
<keyword evidence="3" id="KW-1185">Reference proteome</keyword>
<proteinExistence type="predicted"/>
<dbReference type="AlphaFoldDB" id="A0A6L3V3V2"/>
<gene>
    <name evidence="2" type="ORF">F7731_13330</name>
</gene>
<comment type="caution">
    <text evidence="2">The sequence shown here is derived from an EMBL/GenBank/DDBJ whole genome shotgun (WGS) entry which is preliminary data.</text>
</comment>
<evidence type="ECO:0000313" key="3">
    <source>
        <dbReference type="Proteomes" id="UP000481030"/>
    </source>
</evidence>
<organism evidence="2 3">
    <name type="scientific">Cytobacillus depressus</name>
    <dbReference type="NCBI Taxonomy" id="1602942"/>
    <lineage>
        <taxon>Bacteria</taxon>
        <taxon>Bacillati</taxon>
        <taxon>Bacillota</taxon>
        <taxon>Bacilli</taxon>
        <taxon>Bacillales</taxon>
        <taxon>Bacillaceae</taxon>
        <taxon>Cytobacillus</taxon>
    </lineage>
</organism>
<dbReference type="Proteomes" id="UP000481030">
    <property type="component" value="Unassembled WGS sequence"/>
</dbReference>
<accession>A0A6L3V3V2</accession>
<dbReference type="OrthoDB" id="2376226at2"/>
<protein>
    <submittedName>
        <fullName evidence="2">Cytosolic protein</fullName>
    </submittedName>
</protein>
<reference evidence="2 3" key="1">
    <citation type="journal article" date="2016" name="Antonie Van Leeuwenhoek">
        <title>Bacillus depressus sp. nov., isolated from soil of a sunflower field.</title>
        <authorList>
            <person name="Wei X."/>
            <person name="Xin D."/>
            <person name="Xin Y."/>
            <person name="Zhang H."/>
            <person name="Wang T."/>
            <person name="Zhang J."/>
        </authorList>
    </citation>
    <scope>NUCLEOTIDE SEQUENCE [LARGE SCALE GENOMIC DNA]</scope>
    <source>
        <strain evidence="2 3">BZ1</strain>
    </source>
</reference>